<dbReference type="InterPro" id="IPR011750">
    <property type="entry name" value="Gmx_para_CXXCG"/>
</dbReference>
<gene>
    <name evidence="1" type="ORF">Q664_19505</name>
</gene>
<reference evidence="1 2" key="1">
    <citation type="submission" date="2014-07" db="EMBL/GenBank/DDBJ databases">
        <title>Draft Genome Sequence of Gephyronic Acid Producer, Cystobacter violaceus Strain Cb vi76.</title>
        <authorList>
            <person name="Stevens D.C."/>
            <person name="Young J."/>
            <person name="Carmichael R."/>
            <person name="Tan J."/>
            <person name="Taylor R.E."/>
        </authorList>
    </citation>
    <scope>NUCLEOTIDE SEQUENCE [LARGE SCALE GENOMIC DNA]</scope>
    <source>
        <strain evidence="1 2">Cb vi76</strain>
    </source>
</reference>
<proteinExistence type="predicted"/>
<accession>A0A084STK1</accession>
<sequence>MKFYELGRDPSPRYTGNLNASHKWALPGVERCPVCDLPPEGGTSAQYPCVDLSGRPPEDQEKLLDAWPVPREEFIRRRELVRPLAPPYAVLESGAAFGPLQGSGLGYFGQLVMQNPWSLCMRREALEKLQSAGVRGLTGCPTQVRFRTKHAPNLRDIQLEFHGRFHSDCLPPPNPPCRTCGIAMGHSVPDPYLLDASSLPQHVDIFRLADATTLIIANERLVDAVRRLELDGVVFKALDVR</sequence>
<dbReference type="NCBIfam" id="TIGR02264">
    <property type="entry name" value="gmx_para_CXXCG"/>
    <property type="match status" value="1"/>
</dbReference>
<protein>
    <recommendedName>
        <fullName evidence="3">Double-CXXCG motif protein</fullName>
    </recommendedName>
</protein>
<dbReference type="AlphaFoldDB" id="A0A084STK1"/>
<dbReference type="EMBL" id="JPMI01000129">
    <property type="protein sequence ID" value="KFA91786.1"/>
    <property type="molecule type" value="Genomic_DNA"/>
</dbReference>
<name>A0A084STK1_9BACT</name>
<evidence type="ECO:0008006" key="3">
    <source>
        <dbReference type="Google" id="ProtNLM"/>
    </source>
</evidence>
<dbReference type="RefSeq" id="WP_043397282.1">
    <property type="nucleotide sequence ID" value="NZ_JPMI01000129.1"/>
</dbReference>
<comment type="caution">
    <text evidence="1">The sequence shown here is derived from an EMBL/GenBank/DDBJ whole genome shotgun (WGS) entry which is preliminary data.</text>
</comment>
<evidence type="ECO:0000313" key="2">
    <source>
        <dbReference type="Proteomes" id="UP000028547"/>
    </source>
</evidence>
<dbReference type="Proteomes" id="UP000028547">
    <property type="component" value="Unassembled WGS sequence"/>
</dbReference>
<dbReference type="Pfam" id="PF09535">
    <property type="entry name" value="Gmx_para_CXXCG"/>
    <property type="match status" value="1"/>
</dbReference>
<organism evidence="1 2">
    <name type="scientific">Archangium violaceum Cb vi76</name>
    <dbReference type="NCBI Taxonomy" id="1406225"/>
    <lineage>
        <taxon>Bacteria</taxon>
        <taxon>Pseudomonadati</taxon>
        <taxon>Myxococcota</taxon>
        <taxon>Myxococcia</taxon>
        <taxon>Myxococcales</taxon>
        <taxon>Cystobacterineae</taxon>
        <taxon>Archangiaceae</taxon>
        <taxon>Archangium</taxon>
    </lineage>
</organism>
<evidence type="ECO:0000313" key="1">
    <source>
        <dbReference type="EMBL" id="KFA91786.1"/>
    </source>
</evidence>